<evidence type="ECO:0000256" key="3">
    <source>
        <dbReference type="ARBA" id="ARBA00023027"/>
    </source>
</evidence>
<dbReference type="RefSeq" id="WP_345083856.1">
    <property type="nucleotide sequence ID" value="NZ_BAABFA010000019.1"/>
</dbReference>
<comment type="similarity">
    <text evidence="1">Belongs to the AlaDH/PNT family.</text>
</comment>
<dbReference type="InterPro" id="IPR007886">
    <property type="entry name" value="AlaDH/PNT_N"/>
</dbReference>
<sequence length="407" mass="46849">MLRIGLIRERKKLPDERVALTPHQCRYIMDKYPNINITVEPSPNRCFADAEYMAEGITLSNDMTDRDILMGIKEVPIDHLIPGKTYFFFSHTKKKQPHNKDLMRAMIEKRIRMIDYECLTHSDEQRILGFGMYAGIVGAHNGLLTYGRKHGLYELPPAHKVKSYQDLIHAYEAIKMPNIKIVVTGSGKVASGVLDVMRQLDIEQVEPMDYLTHQYEYPVFTHLKGGDLYARKDNDMFHRDDFHAHPEMYKCLFSAYVNQTDILMNGIYWEQRIARLFEKDDIKRHDWRIRVIADISCDVDGSVPITYDSTTIADPVFGVDRNSLQQVAPFLNTKDTIDIMAVDNLPNELPCDASQYFGVHFEKYVLPEVLSPNSDILRRATICQDGKLTKKYEYLSDYAGLAHQGSA</sequence>
<dbReference type="Proteomes" id="UP001500067">
    <property type="component" value="Unassembled WGS sequence"/>
</dbReference>
<dbReference type="InterPro" id="IPR051168">
    <property type="entry name" value="AASS"/>
</dbReference>
<name>A0ABP8NJE0_9BACT</name>
<keyword evidence="6" id="KW-1185">Reference proteome</keyword>
<keyword evidence="3" id="KW-0520">NAD</keyword>
<evidence type="ECO:0000313" key="6">
    <source>
        <dbReference type="Proteomes" id="UP001500067"/>
    </source>
</evidence>
<dbReference type="PIRSF" id="PIRSF018250">
    <property type="entry name" value="Saccharopine_DH_Lys"/>
    <property type="match status" value="1"/>
</dbReference>
<dbReference type="Gene3D" id="3.40.50.720">
    <property type="entry name" value="NAD(P)-binding Rossmann-like Domain"/>
    <property type="match status" value="2"/>
</dbReference>
<dbReference type="SMART" id="SM01003">
    <property type="entry name" value="AlaDh_PNT_N"/>
    <property type="match status" value="1"/>
</dbReference>
<evidence type="ECO:0000256" key="2">
    <source>
        <dbReference type="ARBA" id="ARBA00023002"/>
    </source>
</evidence>
<dbReference type="InterPro" id="IPR027281">
    <property type="entry name" value="Lys1"/>
</dbReference>
<dbReference type="SUPFAM" id="SSF52283">
    <property type="entry name" value="Formate/glycerate dehydrogenase catalytic domain-like"/>
    <property type="match status" value="1"/>
</dbReference>
<dbReference type="PANTHER" id="PTHR11133">
    <property type="entry name" value="SACCHAROPINE DEHYDROGENASE"/>
    <property type="match status" value="1"/>
</dbReference>
<reference evidence="6" key="1">
    <citation type="journal article" date="2019" name="Int. J. Syst. Evol. Microbiol.">
        <title>The Global Catalogue of Microorganisms (GCM) 10K type strain sequencing project: providing services to taxonomists for standard genome sequencing and annotation.</title>
        <authorList>
            <consortium name="The Broad Institute Genomics Platform"/>
            <consortium name="The Broad Institute Genome Sequencing Center for Infectious Disease"/>
            <person name="Wu L."/>
            <person name="Ma J."/>
        </authorList>
    </citation>
    <scope>NUCLEOTIDE SEQUENCE [LARGE SCALE GENOMIC DNA]</scope>
    <source>
        <strain evidence="6">JCM 32105</strain>
    </source>
</reference>
<organism evidence="5 6">
    <name type="scientific">Nemorincola caseinilytica</name>
    <dbReference type="NCBI Taxonomy" id="2054315"/>
    <lineage>
        <taxon>Bacteria</taxon>
        <taxon>Pseudomonadati</taxon>
        <taxon>Bacteroidota</taxon>
        <taxon>Chitinophagia</taxon>
        <taxon>Chitinophagales</taxon>
        <taxon>Chitinophagaceae</taxon>
        <taxon>Nemorincola</taxon>
    </lineage>
</organism>
<feature type="domain" description="Alanine dehydrogenase/pyridine nucleotide transhydrogenase N-terminal" evidence="4">
    <location>
        <begin position="5"/>
        <end position="137"/>
    </location>
</feature>
<evidence type="ECO:0000259" key="4">
    <source>
        <dbReference type="SMART" id="SM01003"/>
    </source>
</evidence>
<dbReference type="EMBL" id="BAABFA010000019">
    <property type="protein sequence ID" value="GAA4468328.1"/>
    <property type="molecule type" value="Genomic_DNA"/>
</dbReference>
<dbReference type="PANTHER" id="PTHR11133:SF23">
    <property type="entry name" value="SACCHAROPINE DEHYDROGENASE [NAD(+), L-LYSINE-FORMING]"/>
    <property type="match status" value="1"/>
</dbReference>
<evidence type="ECO:0000256" key="1">
    <source>
        <dbReference type="ARBA" id="ARBA00005689"/>
    </source>
</evidence>
<accession>A0ABP8NJE0</accession>
<dbReference type="Pfam" id="PF05222">
    <property type="entry name" value="AlaDh_PNT_N"/>
    <property type="match status" value="1"/>
</dbReference>
<proteinExistence type="inferred from homology"/>
<gene>
    <name evidence="5" type="ORF">GCM10023093_25720</name>
</gene>
<comment type="caution">
    <text evidence="5">The sequence shown here is derived from an EMBL/GenBank/DDBJ whole genome shotgun (WGS) entry which is preliminary data.</text>
</comment>
<keyword evidence="2" id="KW-0560">Oxidoreductase</keyword>
<evidence type="ECO:0000313" key="5">
    <source>
        <dbReference type="EMBL" id="GAA4468328.1"/>
    </source>
</evidence>
<protein>
    <submittedName>
        <fullName evidence="5">NAD(P)-dependent oxidoreductase</fullName>
    </submittedName>
</protein>
<dbReference type="CDD" id="cd05199">
    <property type="entry name" value="SDH_like"/>
    <property type="match status" value="1"/>
</dbReference>